<evidence type="ECO:0000313" key="1">
    <source>
        <dbReference type="EMBL" id="NML67591.1"/>
    </source>
</evidence>
<proteinExistence type="predicted"/>
<sequence length="240" mass="26402">MNWNKLLTPEGLLDTAIGAVLVLLGIYKKEAQEGFKAFFAWCWTGLLGWLRRLVHRGAGQEAALKEVEAMLTANMRGLTTLLLLIQKDYKPDRVSITEYEVCSDGSAHVTCVVEVREAEMQSVTDLQATPLPKPLWLEISRIPYLPGRALYVPDARTADSAAVQAALLASGAWSAYYQVMPDPKGEYQKFTMLALSWQTQHALTAADLHDLHNSGVTCATVLLTRSQAQQLKATLTGSAR</sequence>
<dbReference type="EMBL" id="JABBGH010000003">
    <property type="protein sequence ID" value="NML67591.1"/>
    <property type="molecule type" value="Genomic_DNA"/>
</dbReference>
<evidence type="ECO:0000313" key="2">
    <source>
        <dbReference type="Proteomes" id="UP000559626"/>
    </source>
</evidence>
<dbReference type="RefSeq" id="WP_169533244.1">
    <property type="nucleotide sequence ID" value="NZ_JABBGH010000003.1"/>
</dbReference>
<dbReference type="AlphaFoldDB" id="A0A7Y0FPF7"/>
<comment type="caution">
    <text evidence="1">The sequence shown here is derived from an EMBL/GenBank/DDBJ whole genome shotgun (WGS) entry which is preliminary data.</text>
</comment>
<protein>
    <submittedName>
        <fullName evidence="1">Uncharacterized protein</fullName>
    </submittedName>
</protein>
<name>A0A7Y0FPF7_9BACT</name>
<accession>A0A7Y0FPF7</accession>
<organism evidence="1 2">
    <name type="scientific">Hymenobacter polaris</name>
    <dbReference type="NCBI Taxonomy" id="2682546"/>
    <lineage>
        <taxon>Bacteria</taxon>
        <taxon>Pseudomonadati</taxon>
        <taxon>Bacteroidota</taxon>
        <taxon>Cytophagia</taxon>
        <taxon>Cytophagales</taxon>
        <taxon>Hymenobacteraceae</taxon>
        <taxon>Hymenobacter</taxon>
    </lineage>
</organism>
<dbReference type="Proteomes" id="UP000559626">
    <property type="component" value="Unassembled WGS sequence"/>
</dbReference>
<keyword evidence="2" id="KW-1185">Reference proteome</keyword>
<gene>
    <name evidence="1" type="ORF">HHL22_20515</name>
</gene>
<reference evidence="1 2" key="1">
    <citation type="submission" date="2020-04" db="EMBL/GenBank/DDBJ databases">
        <title>Hymenobacter polaris sp. nov., isolated from Arctic soil.</title>
        <authorList>
            <person name="Dahal R.H."/>
        </authorList>
    </citation>
    <scope>NUCLEOTIDE SEQUENCE [LARGE SCALE GENOMIC DNA]</scope>
    <source>
        <strain evidence="1 2">RP-2-7</strain>
    </source>
</reference>